<reference evidence="2 3" key="1">
    <citation type="submission" date="2017-10" db="EMBL/GenBank/DDBJ databases">
        <title>Bacillus sp. nov., a halophilic bacterium isolated from a Yangshapao Lake.</title>
        <authorList>
            <person name="Wang H."/>
        </authorList>
    </citation>
    <scope>NUCLEOTIDE SEQUENCE [LARGE SCALE GENOMIC DNA]</scope>
    <source>
        <strain evidence="2 3">YSP-3</strain>
    </source>
</reference>
<gene>
    <name evidence="2" type="ORF">CR205_12125</name>
</gene>
<evidence type="ECO:0000313" key="3">
    <source>
        <dbReference type="Proteomes" id="UP000248066"/>
    </source>
</evidence>
<keyword evidence="3" id="KW-1185">Reference proteome</keyword>
<evidence type="ECO:0000313" key="2">
    <source>
        <dbReference type="EMBL" id="PYZ96461.1"/>
    </source>
</evidence>
<organism evidence="2 3">
    <name type="scientific">Alteribacter lacisalsi</name>
    <dbReference type="NCBI Taxonomy" id="2045244"/>
    <lineage>
        <taxon>Bacteria</taxon>
        <taxon>Bacillati</taxon>
        <taxon>Bacillota</taxon>
        <taxon>Bacilli</taxon>
        <taxon>Bacillales</taxon>
        <taxon>Bacillaceae</taxon>
        <taxon>Alteribacter</taxon>
    </lineage>
</organism>
<evidence type="ECO:0000256" key="1">
    <source>
        <dbReference type="SAM" id="MobiDB-lite"/>
    </source>
</evidence>
<dbReference type="RefSeq" id="WP_110520174.1">
    <property type="nucleotide sequence ID" value="NZ_PDOF01000002.1"/>
</dbReference>
<accession>A0A2W0H665</accession>
<dbReference type="AlphaFoldDB" id="A0A2W0H665"/>
<dbReference type="PROSITE" id="PS51257">
    <property type="entry name" value="PROKAR_LIPOPROTEIN"/>
    <property type="match status" value="1"/>
</dbReference>
<dbReference type="OrthoDB" id="2426241at2"/>
<name>A0A2W0H665_9BACI</name>
<dbReference type="EMBL" id="PDOF01000002">
    <property type="protein sequence ID" value="PYZ96461.1"/>
    <property type="molecule type" value="Genomic_DNA"/>
</dbReference>
<feature type="compositionally biased region" description="Basic and acidic residues" evidence="1">
    <location>
        <begin position="40"/>
        <end position="55"/>
    </location>
</feature>
<comment type="caution">
    <text evidence="2">The sequence shown here is derived from an EMBL/GenBank/DDBJ whole genome shotgun (WGS) entry which is preliminary data.</text>
</comment>
<sequence length="204" mass="22902">MKRTIFTGTCAGLFFLTGCGTGEQDEETPAQGLDGADSQNHSEPEPGEKELQISDEVTDKDFVFKIRLDDAYYEEYEDISLHAELTYTGDQDEIEITHNPSPFWFPMEELDRGYDIGYHQVDMGGGTTLEPGKTMTETFEGPAGGFGETDPEEYRKFMEDIHENDGFPAGHYVVNGYVEFTVMSGEREGERITLEGEVEFIVSE</sequence>
<protein>
    <submittedName>
        <fullName evidence="2">Uncharacterized protein</fullName>
    </submittedName>
</protein>
<proteinExistence type="predicted"/>
<feature type="region of interest" description="Disordered" evidence="1">
    <location>
        <begin position="22"/>
        <end position="55"/>
    </location>
</feature>
<dbReference type="Proteomes" id="UP000248066">
    <property type="component" value="Unassembled WGS sequence"/>
</dbReference>